<accession>A0A6J5U1Q5</accession>
<dbReference type="OrthoDB" id="342131at2759"/>
<protein>
    <submittedName>
        <fullName evidence="1">Uncharacterized protein</fullName>
    </submittedName>
</protein>
<organism evidence="1 3">
    <name type="scientific">Prunus armeniaca</name>
    <name type="common">Apricot</name>
    <name type="synonym">Armeniaca vulgaris</name>
    <dbReference type="NCBI Taxonomy" id="36596"/>
    <lineage>
        <taxon>Eukaryota</taxon>
        <taxon>Viridiplantae</taxon>
        <taxon>Streptophyta</taxon>
        <taxon>Embryophyta</taxon>
        <taxon>Tracheophyta</taxon>
        <taxon>Spermatophyta</taxon>
        <taxon>Magnoliopsida</taxon>
        <taxon>eudicotyledons</taxon>
        <taxon>Gunneridae</taxon>
        <taxon>Pentapetalae</taxon>
        <taxon>rosids</taxon>
        <taxon>fabids</taxon>
        <taxon>Rosales</taxon>
        <taxon>Rosaceae</taxon>
        <taxon>Amygdaloideae</taxon>
        <taxon>Amygdaleae</taxon>
        <taxon>Prunus</taxon>
    </lineage>
</organism>
<evidence type="ECO:0000313" key="2">
    <source>
        <dbReference type="EMBL" id="CAB4300673.1"/>
    </source>
</evidence>
<name>A0A6J5U1Q5_PRUAR</name>
<keyword evidence="4" id="KW-1185">Reference proteome</keyword>
<evidence type="ECO:0000313" key="3">
    <source>
        <dbReference type="Proteomes" id="UP000507222"/>
    </source>
</evidence>
<reference evidence="1 3" key="2">
    <citation type="submission" date="2020-05" db="EMBL/GenBank/DDBJ databases">
        <authorList>
            <person name="Campoy J."/>
            <person name="Schneeberger K."/>
            <person name="Spophaly S."/>
        </authorList>
    </citation>
    <scope>NUCLEOTIDE SEQUENCE [LARGE SCALE GENOMIC DNA]</scope>
    <source>
        <strain evidence="1">PruArmRojPasFocal</strain>
    </source>
</reference>
<sequence>MLDFMISGTLLLEESNIGEQVMKTSLNIDMHPGNATKLGDQNQNGILWYVPKAPSGRVTKKSIIPKYQFVLNGKQRWRC</sequence>
<dbReference type="EMBL" id="CAEKDK010000002">
    <property type="protein sequence ID" value="CAB4270270.1"/>
    <property type="molecule type" value="Genomic_DNA"/>
</dbReference>
<gene>
    <name evidence="1" type="ORF">CURHAP_LOCUS16326</name>
    <name evidence="2" type="ORF">ORAREDHAP_LOCUS15918</name>
</gene>
<proteinExistence type="predicted"/>
<evidence type="ECO:0000313" key="1">
    <source>
        <dbReference type="EMBL" id="CAB4270270.1"/>
    </source>
</evidence>
<dbReference type="EMBL" id="CAEKKB010000002">
    <property type="protein sequence ID" value="CAB4300673.1"/>
    <property type="molecule type" value="Genomic_DNA"/>
</dbReference>
<reference evidence="4" key="1">
    <citation type="journal article" date="2020" name="Genome Biol.">
        <title>Gamete binning: chromosome-level and haplotype-resolved genome assembly enabled by high-throughput single-cell sequencing of gamete genomes.</title>
        <authorList>
            <person name="Campoy J.A."/>
            <person name="Sun H."/>
            <person name="Goel M."/>
            <person name="Jiao W.-B."/>
            <person name="Folz-Donahue K."/>
            <person name="Wang N."/>
            <person name="Rubio M."/>
            <person name="Liu C."/>
            <person name="Kukat C."/>
            <person name="Ruiz D."/>
            <person name="Huettel B."/>
            <person name="Schneeberger K."/>
        </authorList>
    </citation>
    <scope>NUCLEOTIDE SEQUENCE [LARGE SCALE GENOMIC DNA]</scope>
    <source>
        <strain evidence="4">cv. Rojo Pasion</strain>
    </source>
</reference>
<dbReference type="Proteomes" id="UP000507245">
    <property type="component" value="Unassembled WGS sequence"/>
</dbReference>
<dbReference type="AlphaFoldDB" id="A0A6J5U1Q5"/>
<dbReference type="Proteomes" id="UP000507222">
    <property type="component" value="Unassembled WGS sequence"/>
</dbReference>
<evidence type="ECO:0000313" key="4">
    <source>
        <dbReference type="Proteomes" id="UP000507245"/>
    </source>
</evidence>